<accession>A0A392UH88</accession>
<proteinExistence type="predicted"/>
<sequence length="24" mass="2719">GRRKAARDGRCWGFPHFSSKGREG</sequence>
<feature type="compositionally biased region" description="Basic and acidic residues" evidence="1">
    <location>
        <begin position="1"/>
        <end position="10"/>
    </location>
</feature>
<name>A0A392UH88_9FABA</name>
<reference evidence="2 3" key="1">
    <citation type="journal article" date="2018" name="Front. Plant Sci.">
        <title>Red Clover (Trifolium pratense) and Zigzag Clover (T. medium) - A Picture of Genomic Similarities and Differences.</title>
        <authorList>
            <person name="Dluhosova J."/>
            <person name="Istvanek J."/>
            <person name="Nedelnik J."/>
            <person name="Repkova J."/>
        </authorList>
    </citation>
    <scope>NUCLEOTIDE SEQUENCE [LARGE SCALE GENOMIC DNA]</scope>
    <source>
        <strain evidence="3">cv. 10/8</strain>
        <tissue evidence="2">Leaf</tissue>
    </source>
</reference>
<protein>
    <submittedName>
        <fullName evidence="2">Uncharacterized protein</fullName>
    </submittedName>
</protein>
<dbReference type="Proteomes" id="UP000265520">
    <property type="component" value="Unassembled WGS sequence"/>
</dbReference>
<evidence type="ECO:0000256" key="1">
    <source>
        <dbReference type="SAM" id="MobiDB-lite"/>
    </source>
</evidence>
<feature type="region of interest" description="Disordered" evidence="1">
    <location>
        <begin position="1"/>
        <end position="24"/>
    </location>
</feature>
<evidence type="ECO:0000313" key="2">
    <source>
        <dbReference type="EMBL" id="MCI71820.1"/>
    </source>
</evidence>
<comment type="caution">
    <text evidence="2">The sequence shown here is derived from an EMBL/GenBank/DDBJ whole genome shotgun (WGS) entry which is preliminary data.</text>
</comment>
<organism evidence="2 3">
    <name type="scientific">Trifolium medium</name>
    <dbReference type="NCBI Taxonomy" id="97028"/>
    <lineage>
        <taxon>Eukaryota</taxon>
        <taxon>Viridiplantae</taxon>
        <taxon>Streptophyta</taxon>
        <taxon>Embryophyta</taxon>
        <taxon>Tracheophyta</taxon>
        <taxon>Spermatophyta</taxon>
        <taxon>Magnoliopsida</taxon>
        <taxon>eudicotyledons</taxon>
        <taxon>Gunneridae</taxon>
        <taxon>Pentapetalae</taxon>
        <taxon>rosids</taxon>
        <taxon>fabids</taxon>
        <taxon>Fabales</taxon>
        <taxon>Fabaceae</taxon>
        <taxon>Papilionoideae</taxon>
        <taxon>50 kb inversion clade</taxon>
        <taxon>NPAAA clade</taxon>
        <taxon>Hologalegina</taxon>
        <taxon>IRL clade</taxon>
        <taxon>Trifolieae</taxon>
        <taxon>Trifolium</taxon>
    </lineage>
</organism>
<evidence type="ECO:0000313" key="3">
    <source>
        <dbReference type="Proteomes" id="UP000265520"/>
    </source>
</evidence>
<keyword evidence="3" id="KW-1185">Reference proteome</keyword>
<dbReference type="AlphaFoldDB" id="A0A392UH88"/>
<feature type="non-terminal residue" evidence="2">
    <location>
        <position position="1"/>
    </location>
</feature>
<dbReference type="EMBL" id="LXQA010804723">
    <property type="protein sequence ID" value="MCI71820.1"/>
    <property type="molecule type" value="Genomic_DNA"/>
</dbReference>